<feature type="region of interest" description="Disordered" evidence="1">
    <location>
        <begin position="352"/>
        <end position="373"/>
    </location>
</feature>
<evidence type="ECO:0000313" key="3">
    <source>
        <dbReference type="EMBL" id="TQB73261.1"/>
    </source>
</evidence>
<evidence type="ECO:0000256" key="1">
    <source>
        <dbReference type="SAM" id="MobiDB-lite"/>
    </source>
</evidence>
<keyword evidence="2" id="KW-0812">Transmembrane</keyword>
<protein>
    <recommendedName>
        <fullName evidence="5">Transmembrane protein UsgS</fullName>
    </recommendedName>
</protein>
<dbReference type="AlphaFoldDB" id="A0A507QZR0"/>
<accession>A0A507QZR0</accession>
<evidence type="ECO:0000313" key="4">
    <source>
        <dbReference type="Proteomes" id="UP000319663"/>
    </source>
</evidence>
<name>A0A507QZR0_MONPU</name>
<dbReference type="Proteomes" id="UP000319663">
    <property type="component" value="Unassembled WGS sequence"/>
</dbReference>
<keyword evidence="4" id="KW-1185">Reference proteome</keyword>
<keyword evidence="2" id="KW-1133">Transmembrane helix</keyword>
<evidence type="ECO:0008006" key="5">
    <source>
        <dbReference type="Google" id="ProtNLM"/>
    </source>
</evidence>
<keyword evidence="2" id="KW-0472">Membrane</keyword>
<comment type="caution">
    <text evidence="3">The sequence shown here is derived from an EMBL/GenBank/DDBJ whole genome shotgun (WGS) entry which is preliminary data.</text>
</comment>
<sequence>MSSFEPNSVLRGFQLVIVATVRALRNPELFKYRHFQQAAVAVGVGVATQVVVQIPISGIRLIVWAVSSASGADGAVWDAKVHSRLDFVSKSVLQVPFLFMTLMGYITPTLDEIFMESLKWVDTTYVQKHKSDDPKSLRAMYYPNMALYSTSRKRVKVKTEPSKPLPEAMRAFGRRYARKMATLLGIYLASLLPVVGRFVAPAVSFYTFRKTVGTNPAAAIFGVGLLLPRRFLITFLHTYFASRSLMRDLLEPYFRRIQYTPQQKRKWFSDREGVLFGFAFGWTMILKTPFLGQLLYGVSEAATAYLITKITDPPPPPAESEGFPETQVTWKNKHEFLHLSLDNIDKLNVANNKNDEETKETGISTGFSGRRFT</sequence>
<feature type="transmembrane region" description="Helical" evidence="2">
    <location>
        <begin position="184"/>
        <end position="206"/>
    </location>
</feature>
<feature type="transmembrane region" description="Helical" evidence="2">
    <location>
        <begin position="218"/>
        <end position="240"/>
    </location>
</feature>
<feature type="transmembrane region" description="Helical" evidence="2">
    <location>
        <begin position="274"/>
        <end position="296"/>
    </location>
</feature>
<dbReference type="PANTHER" id="PTHR38421:SF1">
    <property type="entry name" value="TRANSMEMBRANE PROTEIN"/>
    <property type="match status" value="1"/>
</dbReference>
<dbReference type="PANTHER" id="PTHR38421">
    <property type="entry name" value="TRANSMEMBRANE PROTEIN USGS"/>
    <property type="match status" value="1"/>
</dbReference>
<dbReference type="OrthoDB" id="10041630at2759"/>
<proteinExistence type="predicted"/>
<organism evidence="3 4">
    <name type="scientific">Monascus purpureus</name>
    <name type="common">Red mold</name>
    <name type="synonym">Monascus anka</name>
    <dbReference type="NCBI Taxonomy" id="5098"/>
    <lineage>
        <taxon>Eukaryota</taxon>
        <taxon>Fungi</taxon>
        <taxon>Dikarya</taxon>
        <taxon>Ascomycota</taxon>
        <taxon>Pezizomycotina</taxon>
        <taxon>Eurotiomycetes</taxon>
        <taxon>Eurotiomycetidae</taxon>
        <taxon>Eurotiales</taxon>
        <taxon>Aspergillaceae</taxon>
        <taxon>Monascus</taxon>
    </lineage>
</organism>
<gene>
    <name evidence="3" type="ORF">MPDQ_006006</name>
</gene>
<evidence type="ECO:0000256" key="2">
    <source>
        <dbReference type="SAM" id="Phobius"/>
    </source>
</evidence>
<dbReference type="EMBL" id="VIFY01000048">
    <property type="protein sequence ID" value="TQB73261.1"/>
    <property type="molecule type" value="Genomic_DNA"/>
</dbReference>
<reference evidence="3 4" key="1">
    <citation type="submission" date="2019-06" db="EMBL/GenBank/DDBJ databases">
        <title>Wine fermentation using esterase from Monascus purpureus.</title>
        <authorList>
            <person name="Geng C."/>
            <person name="Zhang Y."/>
        </authorList>
    </citation>
    <scope>NUCLEOTIDE SEQUENCE [LARGE SCALE GENOMIC DNA]</scope>
    <source>
        <strain evidence="3">HQ1</strain>
    </source>
</reference>